<accession>A0A2P5BF63</accession>
<keyword evidence="2" id="KW-1185">Reference proteome</keyword>
<dbReference type="AlphaFoldDB" id="A0A2P5BF63"/>
<feature type="non-terminal residue" evidence="1">
    <location>
        <position position="1"/>
    </location>
</feature>
<reference evidence="2" key="1">
    <citation type="submission" date="2016-06" db="EMBL/GenBank/DDBJ databases">
        <title>Parallel loss of symbiosis genes in relatives of nitrogen-fixing non-legume Parasponia.</title>
        <authorList>
            <person name="Van Velzen R."/>
            <person name="Holmer R."/>
            <person name="Bu F."/>
            <person name="Rutten L."/>
            <person name="Van Zeijl A."/>
            <person name="Liu W."/>
            <person name="Santuari L."/>
            <person name="Cao Q."/>
            <person name="Sharma T."/>
            <person name="Shen D."/>
            <person name="Roswanjaya Y."/>
            <person name="Wardhani T."/>
            <person name="Kalhor M.S."/>
            <person name="Jansen J."/>
            <person name="Van den Hoogen J."/>
            <person name="Gungor B."/>
            <person name="Hartog M."/>
            <person name="Hontelez J."/>
            <person name="Verver J."/>
            <person name="Yang W.-C."/>
            <person name="Schijlen E."/>
            <person name="Repin R."/>
            <person name="Schilthuizen M."/>
            <person name="Schranz E."/>
            <person name="Heidstra R."/>
            <person name="Miyata K."/>
            <person name="Fedorova E."/>
            <person name="Kohlen W."/>
            <person name="Bisseling T."/>
            <person name="Smit S."/>
            <person name="Geurts R."/>
        </authorList>
    </citation>
    <scope>NUCLEOTIDE SEQUENCE [LARGE SCALE GENOMIC DNA]</scope>
    <source>
        <strain evidence="2">cv. WU1-14</strain>
    </source>
</reference>
<protein>
    <submittedName>
        <fullName evidence="1">Uncharacterized protein</fullName>
    </submittedName>
</protein>
<organism evidence="1 2">
    <name type="scientific">Parasponia andersonii</name>
    <name type="common">Sponia andersonii</name>
    <dbReference type="NCBI Taxonomy" id="3476"/>
    <lineage>
        <taxon>Eukaryota</taxon>
        <taxon>Viridiplantae</taxon>
        <taxon>Streptophyta</taxon>
        <taxon>Embryophyta</taxon>
        <taxon>Tracheophyta</taxon>
        <taxon>Spermatophyta</taxon>
        <taxon>Magnoliopsida</taxon>
        <taxon>eudicotyledons</taxon>
        <taxon>Gunneridae</taxon>
        <taxon>Pentapetalae</taxon>
        <taxon>rosids</taxon>
        <taxon>fabids</taxon>
        <taxon>Rosales</taxon>
        <taxon>Cannabaceae</taxon>
        <taxon>Parasponia</taxon>
    </lineage>
</organism>
<evidence type="ECO:0000313" key="2">
    <source>
        <dbReference type="Proteomes" id="UP000237105"/>
    </source>
</evidence>
<evidence type="ECO:0000313" key="1">
    <source>
        <dbReference type="EMBL" id="PON47431.1"/>
    </source>
</evidence>
<proteinExistence type="predicted"/>
<dbReference type="EMBL" id="JXTB01000294">
    <property type="protein sequence ID" value="PON47431.1"/>
    <property type="molecule type" value="Genomic_DNA"/>
</dbReference>
<dbReference type="Proteomes" id="UP000237105">
    <property type="component" value="Unassembled WGS sequence"/>
</dbReference>
<name>A0A2P5BF63_PARAD</name>
<gene>
    <name evidence="1" type="ORF">PanWU01x14_243900</name>
</gene>
<sequence>TLGCDPKSWECFLAKCFVGERRAKTWPPLKDRQWLFNKNFFGPMILSPTPFRPITPPSYNKKKNLLISDFRLPSRGWDTQKIHEVF</sequence>
<comment type="caution">
    <text evidence="1">The sequence shown here is derived from an EMBL/GenBank/DDBJ whole genome shotgun (WGS) entry which is preliminary data.</text>
</comment>
<dbReference type="OrthoDB" id="10360287at2759"/>